<dbReference type="FunFam" id="3.30.2080.10:FF:000001">
    <property type="entry name" value="Alpha-1,2-mannosidase subfamily"/>
    <property type="match status" value="1"/>
</dbReference>
<keyword evidence="9" id="KW-1185">Reference proteome</keyword>
<dbReference type="PANTHER" id="PTHR12143">
    <property type="entry name" value="PEPTIDE N-GLYCANASE PNGASE -RELATED"/>
    <property type="match status" value="1"/>
</dbReference>
<dbReference type="OrthoDB" id="9762711at2"/>
<dbReference type="PROSITE" id="PS51257">
    <property type="entry name" value="PROKAR_LIPOPROTEIN"/>
    <property type="match status" value="1"/>
</dbReference>
<dbReference type="Pfam" id="PF17678">
    <property type="entry name" value="Glyco_hydro_92N"/>
    <property type="match status" value="1"/>
</dbReference>
<evidence type="ECO:0000259" key="7">
    <source>
        <dbReference type="Pfam" id="PF17678"/>
    </source>
</evidence>
<comment type="caution">
    <text evidence="8">The sequence shown here is derived from an EMBL/GenBank/DDBJ whole genome shotgun (WGS) entry which is preliminary data.</text>
</comment>
<organism evidence="8 9">
    <name type="scientific">Marinilabilia rubra</name>
    <dbReference type="NCBI Taxonomy" id="2162893"/>
    <lineage>
        <taxon>Bacteria</taxon>
        <taxon>Pseudomonadati</taxon>
        <taxon>Bacteroidota</taxon>
        <taxon>Bacteroidia</taxon>
        <taxon>Marinilabiliales</taxon>
        <taxon>Marinilabiliaceae</taxon>
        <taxon>Marinilabilia</taxon>
    </lineage>
</organism>
<feature type="chain" id="PRO_5015613221" evidence="5">
    <location>
        <begin position="37"/>
        <end position="776"/>
    </location>
</feature>
<accession>A0A2U2B492</accession>
<dbReference type="Pfam" id="PF07971">
    <property type="entry name" value="Glyco_hydro_92"/>
    <property type="match status" value="1"/>
</dbReference>
<evidence type="ECO:0000256" key="5">
    <source>
        <dbReference type="SAM" id="SignalP"/>
    </source>
</evidence>
<comment type="cofactor">
    <cofactor evidence="1">
        <name>Ca(2+)</name>
        <dbReference type="ChEBI" id="CHEBI:29108"/>
    </cofactor>
</comment>
<evidence type="ECO:0000256" key="2">
    <source>
        <dbReference type="ARBA" id="ARBA00011245"/>
    </source>
</evidence>
<dbReference type="GO" id="GO:0005829">
    <property type="term" value="C:cytosol"/>
    <property type="evidence" value="ECO:0007669"/>
    <property type="project" value="TreeGrafter"/>
</dbReference>
<name>A0A2U2B492_9BACT</name>
<evidence type="ECO:0000256" key="1">
    <source>
        <dbReference type="ARBA" id="ARBA00001913"/>
    </source>
</evidence>
<dbReference type="PANTHER" id="PTHR12143:SF39">
    <property type="entry name" value="SECRETED PROTEIN"/>
    <property type="match status" value="1"/>
</dbReference>
<evidence type="ECO:0000313" key="9">
    <source>
        <dbReference type="Proteomes" id="UP000244956"/>
    </source>
</evidence>
<dbReference type="GO" id="GO:0030246">
    <property type="term" value="F:carbohydrate binding"/>
    <property type="evidence" value="ECO:0007669"/>
    <property type="project" value="InterPro"/>
</dbReference>
<feature type="domain" description="Glycosyl hydrolase family 92" evidence="6">
    <location>
        <begin position="293"/>
        <end position="753"/>
    </location>
</feature>
<dbReference type="GO" id="GO:0005975">
    <property type="term" value="P:carbohydrate metabolic process"/>
    <property type="evidence" value="ECO:0007669"/>
    <property type="project" value="InterPro"/>
</dbReference>
<feature type="signal peptide" evidence="5">
    <location>
        <begin position="1"/>
        <end position="36"/>
    </location>
</feature>
<sequence length="776" mass="87260">MFKLSNFADKKRKAGLGFSLMVRWALPALFLLSACAGPQNSSAPADEDYTKYVDPYIGTDYHGHVFLGANVPFGAVQPGPTNYIKGWDWCSGYHYSDSIMTGFSQLHLSGTGIGDLGDVLITPYTGELFFTPGNIKEPLSGYASMYSHDREAAEPGFYEVDLLDYDINVKLTASERVSFHQYTFPENENSRIAINLELGIGWDSPVNTKLIQLNDTTLAGFRHSKGWAEDQELYYAIVVSKPVEKLELHANDKEISGTEAEGRDVAGVLTYNTKNGETINLKVGISPVSHEAALKNIESEIPHWNFAQVQSEAKEKWNKELSKIKIEDSDESVKRTFYTSMYHSFIAPILFNDHDGTYRGTDKKIYKNPGFDNYSVFSLWDTYRANHPLFTIVQPEKVNDMINSMLAIYEHQGKLPVWHLMGNETNCMVGYSAVPVVADAFFKGFNGFDEKLAFESVVATSMNDEFGLDYIKERGYIPADKEKESVSKALEYAISDWAIARFAEKMGDTEKAEYYQKRSKAYEKYFDPETRFMRPIMSDGNFREPFNPFKSVHEVGDFTEGNSWQYTWLVPHDVNGLIELMGGEDAFEAKFDSFFVATGDMGEKASADITGLIGQYAQGNEPSHHAAYMYAYVGSQWKTAEKIRYIMEEFYTDQPDGLIGNEDCGQMSAWYILSSMGFYPVNPSSSVFVLGSPELDKATIDLPEGKTFTMVAHNNSSENIYIQSAQLNGNPLERTYITYDEIMSGGKLEFEMGATPNKEFGTAPEARPIERLPETR</sequence>
<feature type="region of interest" description="Disordered" evidence="4">
    <location>
        <begin position="755"/>
        <end position="776"/>
    </location>
</feature>
<keyword evidence="5" id="KW-0732">Signal</keyword>
<dbReference type="RefSeq" id="WP_109265988.1">
    <property type="nucleotide sequence ID" value="NZ_QEWP01000023.1"/>
</dbReference>
<dbReference type="InterPro" id="IPR012939">
    <property type="entry name" value="Glyco_hydro_92"/>
</dbReference>
<evidence type="ECO:0000259" key="6">
    <source>
        <dbReference type="Pfam" id="PF07971"/>
    </source>
</evidence>
<dbReference type="InterPro" id="IPR008928">
    <property type="entry name" value="6-hairpin_glycosidase_sf"/>
</dbReference>
<dbReference type="AlphaFoldDB" id="A0A2U2B492"/>
<dbReference type="Proteomes" id="UP000244956">
    <property type="component" value="Unassembled WGS sequence"/>
</dbReference>
<evidence type="ECO:0000256" key="3">
    <source>
        <dbReference type="ARBA" id="ARBA00022837"/>
    </source>
</evidence>
<dbReference type="Gene3D" id="1.20.1610.10">
    <property type="entry name" value="alpha-1,2-mannosidases domains"/>
    <property type="match status" value="1"/>
</dbReference>
<comment type="subunit">
    <text evidence="2">Monomer.</text>
</comment>
<reference evidence="8 9" key="1">
    <citation type="submission" date="2018-05" db="EMBL/GenBank/DDBJ databases">
        <title>Marinilabilia rubrum sp. nov., isolated from saltern sediment.</title>
        <authorList>
            <person name="Zhang R."/>
        </authorList>
    </citation>
    <scope>NUCLEOTIDE SEQUENCE [LARGE SCALE GENOMIC DNA]</scope>
    <source>
        <strain evidence="8 9">WTE16</strain>
    </source>
</reference>
<dbReference type="EMBL" id="QEWP01000023">
    <property type="protein sequence ID" value="PWD97876.1"/>
    <property type="molecule type" value="Genomic_DNA"/>
</dbReference>
<proteinExistence type="predicted"/>
<dbReference type="Gene3D" id="1.20.1050.60">
    <property type="entry name" value="alpha-1,2-mannosidase"/>
    <property type="match status" value="1"/>
</dbReference>
<dbReference type="GO" id="GO:0006516">
    <property type="term" value="P:glycoprotein catabolic process"/>
    <property type="evidence" value="ECO:0007669"/>
    <property type="project" value="TreeGrafter"/>
</dbReference>
<dbReference type="InterPro" id="IPR005887">
    <property type="entry name" value="GH92_a_mannosidase_put"/>
</dbReference>
<gene>
    <name evidence="8" type="ORF">DDZ16_18615</name>
</gene>
<keyword evidence="8" id="KW-0378">Hydrolase</keyword>
<protein>
    <submittedName>
        <fullName evidence="8">Sugar hydrolase</fullName>
    </submittedName>
</protein>
<dbReference type="Gene3D" id="2.70.98.10">
    <property type="match status" value="1"/>
</dbReference>
<dbReference type="SUPFAM" id="SSF48208">
    <property type="entry name" value="Six-hairpin glycosidases"/>
    <property type="match status" value="1"/>
</dbReference>
<feature type="domain" description="Glycosyl hydrolase family 92 N-terminal" evidence="7">
    <location>
        <begin position="52"/>
        <end position="286"/>
    </location>
</feature>
<dbReference type="InterPro" id="IPR014718">
    <property type="entry name" value="GH-type_carb-bd"/>
</dbReference>
<dbReference type="InterPro" id="IPR041371">
    <property type="entry name" value="GH92_N"/>
</dbReference>
<dbReference type="Gene3D" id="3.30.2080.10">
    <property type="entry name" value="GH92 mannosidase domain"/>
    <property type="match status" value="1"/>
</dbReference>
<keyword evidence="3" id="KW-0106">Calcium</keyword>
<evidence type="ECO:0000313" key="8">
    <source>
        <dbReference type="EMBL" id="PWD97876.1"/>
    </source>
</evidence>
<dbReference type="GO" id="GO:0000224">
    <property type="term" value="F:peptide-N4-(N-acetyl-beta-glucosaminyl)asparagine amidase activity"/>
    <property type="evidence" value="ECO:0007669"/>
    <property type="project" value="TreeGrafter"/>
</dbReference>
<dbReference type="InterPro" id="IPR050883">
    <property type="entry name" value="PNGase"/>
</dbReference>
<dbReference type="FunFam" id="1.20.1050.60:FF:000001">
    <property type="entry name" value="Putative alpha-1,2-mannosidase"/>
    <property type="match status" value="1"/>
</dbReference>
<dbReference type="NCBIfam" id="TIGR01180">
    <property type="entry name" value="aman2_put"/>
    <property type="match status" value="1"/>
</dbReference>
<feature type="compositionally biased region" description="Basic and acidic residues" evidence="4">
    <location>
        <begin position="767"/>
        <end position="776"/>
    </location>
</feature>
<evidence type="ECO:0000256" key="4">
    <source>
        <dbReference type="SAM" id="MobiDB-lite"/>
    </source>
</evidence>